<dbReference type="GO" id="GO:0003677">
    <property type="term" value="F:DNA binding"/>
    <property type="evidence" value="ECO:0007669"/>
    <property type="project" value="UniProtKB-KW"/>
</dbReference>
<dbReference type="EMBL" id="CP009509">
    <property type="protein sequence ID" value="AKB41814.1"/>
    <property type="molecule type" value="Genomic_DNA"/>
</dbReference>
<dbReference type="AlphaFoldDB" id="A0A0E3PYQ7"/>
<dbReference type="InterPro" id="IPR016031">
    <property type="entry name" value="Trp_RNA-bd_attenuator-like_dom"/>
</dbReference>
<name>A0A0E3PYQ7_METMZ</name>
<sequence>MKGGESIIEKNFYDNINVLECIEKDGIKIEILEYKTLRGLRDVCLAENLYYLEKAGMSLKQIKITLNNSAVTTERGALYFHKGNIAAECETGGVGGLAKKLIKNRLTSESTFTPTYSGTGEIFLEPGFNHYILLELKNEAIIVDRGMFYCCENGISVEVSAQKNLSSGLFGGEGWFQTKISGTGLCVLAIPVPPAEVLKYELKNERLQVDGNFVFLRTASLNFTVGRSAKNFVGNFTSGEGALQTFEGTGIVWMAPTQYVYKTLAQCFSAPLLNTSRSADTSNDD</sequence>
<evidence type="ECO:0000313" key="2">
    <source>
        <dbReference type="Proteomes" id="UP000033058"/>
    </source>
</evidence>
<dbReference type="HOGENOM" id="CLU_040551_2_0_2"/>
<dbReference type="PATRIC" id="fig|1434117.4.peg.3581"/>
<dbReference type="PANTHER" id="PTHR38074:SF1">
    <property type="entry name" value="ALTERED INHERITANCE OF MITOCHONDRIA PROTEIN 24, MITOCHONDRIAL"/>
    <property type="match status" value="1"/>
</dbReference>
<reference evidence="1 2" key="1">
    <citation type="submission" date="2014-07" db="EMBL/GenBank/DDBJ databases">
        <title>Methanogenic archaea and the global carbon cycle.</title>
        <authorList>
            <person name="Henriksen J.R."/>
            <person name="Luke J."/>
            <person name="Reinhart S."/>
            <person name="Benedict M.N."/>
            <person name="Youngblut N.D."/>
            <person name="Metcalf M.E."/>
            <person name="Whitaker R.J."/>
            <person name="Metcalf W.W."/>
        </authorList>
    </citation>
    <scope>NUCLEOTIDE SEQUENCE [LARGE SCALE GENOMIC DNA]</scope>
    <source>
        <strain evidence="1 2">WWM610</strain>
    </source>
</reference>
<dbReference type="GeneID" id="24852605"/>
<dbReference type="PANTHER" id="PTHR38074">
    <property type="entry name" value="ALTERED INHERITANCE OF MITOCHONDRIA PROTEIN 24, MITOCHONDRIAL"/>
    <property type="match status" value="1"/>
</dbReference>
<gene>
    <name evidence="1" type="ORF">MSMAW_2823</name>
</gene>
<proteinExistence type="predicted"/>
<dbReference type="InterPro" id="IPR002838">
    <property type="entry name" value="AIM24"/>
</dbReference>
<dbReference type="Proteomes" id="UP000033058">
    <property type="component" value="Chromosome"/>
</dbReference>
<dbReference type="Pfam" id="PF01987">
    <property type="entry name" value="AIM24"/>
    <property type="match status" value="1"/>
</dbReference>
<organism evidence="1 2">
    <name type="scientific">Methanosarcina mazei WWM610</name>
    <dbReference type="NCBI Taxonomy" id="1434117"/>
    <lineage>
        <taxon>Archaea</taxon>
        <taxon>Methanobacteriati</taxon>
        <taxon>Methanobacteriota</taxon>
        <taxon>Stenosarchaea group</taxon>
        <taxon>Methanomicrobia</taxon>
        <taxon>Methanosarcinales</taxon>
        <taxon>Methanosarcinaceae</taxon>
        <taxon>Methanosarcina</taxon>
    </lineage>
</organism>
<accession>A0A0E3PYQ7</accession>
<protein>
    <submittedName>
        <fullName evidence="1">HTH DNA-binding protein</fullName>
    </submittedName>
</protein>
<dbReference type="RefSeq" id="WP_015412083.1">
    <property type="nucleotide sequence ID" value="NZ_CP009509.1"/>
</dbReference>
<dbReference type="Gene3D" id="3.60.160.10">
    <property type="entry name" value="Mitochondrial biogenesis AIM24"/>
    <property type="match status" value="1"/>
</dbReference>
<dbReference type="SUPFAM" id="SSF51219">
    <property type="entry name" value="TRAP-like"/>
    <property type="match status" value="1"/>
</dbReference>
<keyword evidence="1" id="KW-0238">DNA-binding</keyword>
<dbReference type="InterPro" id="IPR036983">
    <property type="entry name" value="AIM24_sf"/>
</dbReference>
<evidence type="ECO:0000313" key="1">
    <source>
        <dbReference type="EMBL" id="AKB41814.1"/>
    </source>
</evidence>